<dbReference type="InterPro" id="IPR001789">
    <property type="entry name" value="Sig_transdc_resp-reg_receiver"/>
</dbReference>
<dbReference type="PROSITE" id="PS50110">
    <property type="entry name" value="RESPONSE_REGULATORY"/>
    <property type="match status" value="1"/>
</dbReference>
<organism evidence="4 5">
    <name type="scientific">Chitinophaga horti</name>
    <dbReference type="NCBI Taxonomy" id="2920382"/>
    <lineage>
        <taxon>Bacteria</taxon>
        <taxon>Pseudomonadati</taxon>
        <taxon>Bacteroidota</taxon>
        <taxon>Chitinophagia</taxon>
        <taxon>Chitinophagales</taxon>
        <taxon>Chitinophagaceae</taxon>
        <taxon>Chitinophaga</taxon>
    </lineage>
</organism>
<dbReference type="Gene3D" id="3.40.50.2300">
    <property type="match status" value="1"/>
</dbReference>
<dbReference type="SMART" id="SM00448">
    <property type="entry name" value="REC"/>
    <property type="match status" value="1"/>
</dbReference>
<dbReference type="Proteomes" id="UP001162741">
    <property type="component" value="Chromosome"/>
</dbReference>
<keyword evidence="1 2" id="KW-0597">Phosphoprotein</keyword>
<dbReference type="EMBL" id="CP107006">
    <property type="protein sequence ID" value="UYQ93788.1"/>
    <property type="molecule type" value="Genomic_DNA"/>
</dbReference>
<protein>
    <submittedName>
        <fullName evidence="4">Response regulator</fullName>
    </submittedName>
</protein>
<dbReference type="RefSeq" id="WP_264281795.1">
    <property type="nucleotide sequence ID" value="NZ_CP107006.1"/>
</dbReference>
<accession>A0ABY6J286</accession>
<dbReference type="InterPro" id="IPR050595">
    <property type="entry name" value="Bact_response_regulator"/>
</dbReference>
<dbReference type="PANTHER" id="PTHR44591:SF3">
    <property type="entry name" value="RESPONSE REGULATORY DOMAIN-CONTAINING PROTEIN"/>
    <property type="match status" value="1"/>
</dbReference>
<sequence length="133" mass="14865">MPNNTATAAIAQKLLIIEDEGEMCLLINLLLDGRKMEVEHVKTIADAVEYFQQNQPSVVLLDNRLPDGYGLDFLGYIKDNYPDTKIIMISGMDAAAKDVALESGAHIFLEKPFTRSQLCQSINELMEEDIFPC</sequence>
<evidence type="ECO:0000256" key="2">
    <source>
        <dbReference type="PROSITE-ProRule" id="PRU00169"/>
    </source>
</evidence>
<gene>
    <name evidence="4" type="ORF">MKQ68_01595</name>
</gene>
<evidence type="ECO:0000256" key="1">
    <source>
        <dbReference type="ARBA" id="ARBA00022553"/>
    </source>
</evidence>
<evidence type="ECO:0000259" key="3">
    <source>
        <dbReference type="PROSITE" id="PS50110"/>
    </source>
</evidence>
<dbReference type="CDD" id="cd00156">
    <property type="entry name" value="REC"/>
    <property type="match status" value="1"/>
</dbReference>
<dbReference type="InterPro" id="IPR011006">
    <property type="entry name" value="CheY-like_superfamily"/>
</dbReference>
<evidence type="ECO:0000313" key="4">
    <source>
        <dbReference type="EMBL" id="UYQ93788.1"/>
    </source>
</evidence>
<feature type="domain" description="Response regulatory" evidence="3">
    <location>
        <begin position="13"/>
        <end position="126"/>
    </location>
</feature>
<name>A0ABY6J286_9BACT</name>
<feature type="modified residue" description="4-aspartylphosphate" evidence="2">
    <location>
        <position position="62"/>
    </location>
</feature>
<reference evidence="4" key="1">
    <citation type="submission" date="2022-10" db="EMBL/GenBank/DDBJ databases">
        <title>Chitinophaga sp. nov., isolated from soil.</title>
        <authorList>
            <person name="Jeon C.O."/>
        </authorList>
    </citation>
    <scope>NUCLEOTIDE SEQUENCE</scope>
    <source>
        <strain evidence="4">R8</strain>
    </source>
</reference>
<evidence type="ECO:0000313" key="5">
    <source>
        <dbReference type="Proteomes" id="UP001162741"/>
    </source>
</evidence>
<proteinExistence type="predicted"/>
<dbReference type="SUPFAM" id="SSF52172">
    <property type="entry name" value="CheY-like"/>
    <property type="match status" value="1"/>
</dbReference>
<keyword evidence="5" id="KW-1185">Reference proteome</keyword>
<dbReference type="PANTHER" id="PTHR44591">
    <property type="entry name" value="STRESS RESPONSE REGULATOR PROTEIN 1"/>
    <property type="match status" value="1"/>
</dbReference>
<dbReference type="Pfam" id="PF00072">
    <property type="entry name" value="Response_reg"/>
    <property type="match status" value="1"/>
</dbReference>